<accession>T0MG23</accession>
<dbReference type="VEuPathDB" id="MicrosporidiaDB:NAPIS_ORF00376"/>
<proteinExistence type="predicted"/>
<keyword evidence="2" id="KW-1185">Reference proteome</keyword>
<dbReference type="EMBL" id="KE647044">
    <property type="protein sequence ID" value="EQB62046.1"/>
    <property type="molecule type" value="Genomic_DNA"/>
</dbReference>
<dbReference type="HOGENOM" id="CLU_1525606_0_0_1"/>
<dbReference type="OrthoDB" id="2194103at2759"/>
<evidence type="ECO:0000313" key="2">
    <source>
        <dbReference type="Proteomes" id="UP000053780"/>
    </source>
</evidence>
<dbReference type="Proteomes" id="UP000053780">
    <property type="component" value="Unassembled WGS sequence"/>
</dbReference>
<dbReference type="AlphaFoldDB" id="T0MG23"/>
<name>T0MG23_9MICR</name>
<gene>
    <name evidence="1" type="ORF">NAPIS_ORF00376</name>
</gene>
<reference evidence="1 2" key="1">
    <citation type="journal article" date="2013" name="BMC Genomics">
        <title>Genome sequencing and comparative genomics of honey bee microsporidia, Nosema apis reveal novel insights into host-parasite interactions.</title>
        <authorList>
            <person name="Chen Yp."/>
            <person name="Pettis J.S."/>
            <person name="Zhao Y."/>
            <person name="Liu X."/>
            <person name="Tallon L.J."/>
            <person name="Sadzewicz L.D."/>
            <person name="Li R."/>
            <person name="Zheng H."/>
            <person name="Huang S."/>
            <person name="Zhang X."/>
            <person name="Hamilton M.C."/>
            <person name="Pernal S.F."/>
            <person name="Melathopoulos A.P."/>
            <person name="Yan X."/>
            <person name="Evans J.D."/>
        </authorList>
    </citation>
    <scope>NUCLEOTIDE SEQUENCE [LARGE SCALE GENOMIC DNA]</scope>
    <source>
        <strain evidence="1 2">BRL 01</strain>
    </source>
</reference>
<sequence length="176" mass="21115">MNILNSLLLYLQNIVQNICRNGLYVIDEVFKLCNRKSKHEIISEILHYSNTDEIIDDHFESNVKLEFQHVEKENENIKLNGVEIEDVKSKCQLNVDENNKNKEKEQQIDYVTSKNFILIRKLSSKRCWNFEITHYILHRYINEEKISIKFLLDLFIRNKQLHLLLYTYKGLETLVI</sequence>
<organism evidence="1 2">
    <name type="scientific">Vairimorpha apis BRL 01</name>
    <dbReference type="NCBI Taxonomy" id="1037528"/>
    <lineage>
        <taxon>Eukaryota</taxon>
        <taxon>Fungi</taxon>
        <taxon>Fungi incertae sedis</taxon>
        <taxon>Microsporidia</taxon>
        <taxon>Nosematidae</taxon>
        <taxon>Vairimorpha</taxon>
    </lineage>
</organism>
<protein>
    <submittedName>
        <fullName evidence="1">Uncharacterized protein</fullName>
    </submittedName>
</protein>
<evidence type="ECO:0000313" key="1">
    <source>
        <dbReference type="EMBL" id="EQB62046.1"/>
    </source>
</evidence>